<organism evidence="5 6">
    <name type="scientific">Nostocoides veronense</name>
    <dbReference type="NCBI Taxonomy" id="330836"/>
    <lineage>
        <taxon>Bacteria</taxon>
        <taxon>Bacillati</taxon>
        <taxon>Actinomycetota</taxon>
        <taxon>Actinomycetes</taxon>
        <taxon>Micrococcales</taxon>
        <taxon>Intrasporangiaceae</taxon>
        <taxon>Nostocoides</taxon>
    </lineage>
</organism>
<keyword evidence="6" id="KW-1185">Reference proteome</keyword>
<evidence type="ECO:0000313" key="6">
    <source>
        <dbReference type="Proteomes" id="UP001499938"/>
    </source>
</evidence>
<name>A0ABP4XS06_9MICO</name>
<dbReference type="Proteomes" id="UP001499938">
    <property type="component" value="Unassembled WGS sequence"/>
</dbReference>
<dbReference type="RefSeq" id="WP_344082417.1">
    <property type="nucleotide sequence ID" value="NZ_BAAAPO010000018.1"/>
</dbReference>
<keyword evidence="2" id="KW-0328">Glycosyltransferase</keyword>
<evidence type="ECO:0000256" key="3">
    <source>
        <dbReference type="ARBA" id="ARBA00022679"/>
    </source>
</evidence>
<dbReference type="InterPro" id="IPR028098">
    <property type="entry name" value="Glyco_trans_4-like_N"/>
</dbReference>
<gene>
    <name evidence="5" type="ORF">GCM10009811_11450</name>
</gene>
<keyword evidence="3" id="KW-0808">Transferase</keyword>
<feature type="domain" description="Glycosyltransferase subfamily 4-like N-terminal" evidence="4">
    <location>
        <begin position="15"/>
        <end position="183"/>
    </location>
</feature>
<dbReference type="CDD" id="cd03801">
    <property type="entry name" value="GT4_PimA-like"/>
    <property type="match status" value="1"/>
</dbReference>
<accession>A0ABP4XS06</accession>
<comment type="caution">
    <text evidence="5">The sequence shown here is derived from an EMBL/GenBank/DDBJ whole genome shotgun (WGS) entry which is preliminary data.</text>
</comment>
<evidence type="ECO:0000259" key="4">
    <source>
        <dbReference type="Pfam" id="PF13439"/>
    </source>
</evidence>
<dbReference type="PANTHER" id="PTHR45947:SF3">
    <property type="entry name" value="SULFOQUINOVOSYL TRANSFERASE SQD2"/>
    <property type="match status" value="1"/>
</dbReference>
<evidence type="ECO:0000256" key="1">
    <source>
        <dbReference type="ARBA" id="ARBA00021292"/>
    </source>
</evidence>
<dbReference type="Gene3D" id="3.40.50.2000">
    <property type="entry name" value="Glycogen Phosphorylase B"/>
    <property type="match status" value="2"/>
</dbReference>
<dbReference type="EMBL" id="BAAAPO010000018">
    <property type="protein sequence ID" value="GAA1788116.1"/>
    <property type="molecule type" value="Genomic_DNA"/>
</dbReference>
<evidence type="ECO:0000256" key="2">
    <source>
        <dbReference type="ARBA" id="ARBA00022676"/>
    </source>
</evidence>
<dbReference type="Pfam" id="PF13439">
    <property type="entry name" value="Glyco_transf_4"/>
    <property type="match status" value="1"/>
</dbReference>
<reference evidence="6" key="1">
    <citation type="journal article" date="2019" name="Int. J. Syst. Evol. Microbiol.">
        <title>The Global Catalogue of Microorganisms (GCM) 10K type strain sequencing project: providing services to taxonomists for standard genome sequencing and annotation.</title>
        <authorList>
            <consortium name="The Broad Institute Genomics Platform"/>
            <consortium name="The Broad Institute Genome Sequencing Center for Infectious Disease"/>
            <person name="Wu L."/>
            <person name="Ma J."/>
        </authorList>
    </citation>
    <scope>NUCLEOTIDE SEQUENCE [LARGE SCALE GENOMIC DNA]</scope>
    <source>
        <strain evidence="6">JCM 15592</strain>
    </source>
</reference>
<dbReference type="SUPFAM" id="SSF53756">
    <property type="entry name" value="UDP-Glycosyltransferase/glycogen phosphorylase"/>
    <property type="match status" value="1"/>
</dbReference>
<dbReference type="PANTHER" id="PTHR45947">
    <property type="entry name" value="SULFOQUINOVOSYL TRANSFERASE SQD2"/>
    <property type="match status" value="1"/>
</dbReference>
<sequence length="373" mass="39504">MKIALLSDCYPPRLGGIETQVRDLGRALAGAGHEVHVYTATPAEGAGHGLRNIAVSEDEGAIVHRVTVPLPFDLPVNPLAPRLIRDELAKFDVAHVHMGVISPFAADLTELALELGLPTAITWHCVLGRSAVLAQRRLGRIAGWAQRGAALSAVSKMAAGLVEAAADHGAKVAVLPNGIDPSRWAPEAVVPGPRDQVRLMSALRFAPRKRVPALVGMLGEIHAADPARTRATVFGDGPLLGMTRAIHRRHRTWLDLPGRVARADLADAYLAGGIYLAPTRMEAFGIAALEARTAGLPVVAMSTSGVADFVIDGVNGLLARDDAGLVAAGRKLVADEDLRERIRAHNLTVAPEQTWTAVLEKAIAEYERAGASR</sequence>
<protein>
    <recommendedName>
        <fullName evidence="1">D-inositol 3-phosphate glycosyltransferase</fullName>
    </recommendedName>
</protein>
<proteinExistence type="predicted"/>
<dbReference type="InterPro" id="IPR050194">
    <property type="entry name" value="Glycosyltransferase_grp1"/>
</dbReference>
<evidence type="ECO:0000313" key="5">
    <source>
        <dbReference type="EMBL" id="GAA1788116.1"/>
    </source>
</evidence>
<dbReference type="Pfam" id="PF13692">
    <property type="entry name" value="Glyco_trans_1_4"/>
    <property type="match status" value="1"/>
</dbReference>